<organism evidence="1 2">
    <name type="scientific">Sphingomonas dokdonensis</name>
    <dbReference type="NCBI Taxonomy" id="344880"/>
    <lineage>
        <taxon>Bacteria</taxon>
        <taxon>Pseudomonadati</taxon>
        <taxon>Pseudomonadota</taxon>
        <taxon>Alphaproteobacteria</taxon>
        <taxon>Sphingomonadales</taxon>
        <taxon>Sphingomonadaceae</taxon>
        <taxon>Sphingomonas</taxon>
    </lineage>
</organism>
<comment type="caution">
    <text evidence="1">The sequence shown here is derived from an EMBL/GenBank/DDBJ whole genome shotgun (WGS) entry which is preliminary data.</text>
</comment>
<name>A0A245ZD53_9SPHN</name>
<evidence type="ECO:0000313" key="2">
    <source>
        <dbReference type="Proteomes" id="UP000197290"/>
    </source>
</evidence>
<dbReference type="OrthoDB" id="7172230at2"/>
<gene>
    <name evidence="1" type="ORF">SPDO_32690</name>
</gene>
<dbReference type="AlphaFoldDB" id="A0A245ZD53"/>
<proteinExistence type="predicted"/>
<dbReference type="EMBL" id="NBBI01000013">
    <property type="protein sequence ID" value="OWK27586.1"/>
    <property type="molecule type" value="Genomic_DNA"/>
</dbReference>
<evidence type="ECO:0008006" key="3">
    <source>
        <dbReference type="Google" id="ProtNLM"/>
    </source>
</evidence>
<dbReference type="RefSeq" id="WP_143559685.1">
    <property type="nucleotide sequence ID" value="NZ_NBBI01000013.1"/>
</dbReference>
<sequence length="948" mass="99955">MAKALKIAATVVGVAALAVVTGGAALGLGVSLATTAFGVSAGALLAVSAGLQLASAALTKSPAVPTSQTQRLIASVDPRAFRKSVLGQTAMATDIRYEEWSGADQEYCDWIICLASHAIDGVEEIWIDQELAWSASTGVTGKFAGYFSVPNIILEGSPSNAFTFGSGQWNGFTRLTGCAYLRLRFKTTGNGKKATSPFSSGISTRLTIIGRGAKLYDPRRDSTVPGGSGPMRWNDQSTWRYTADDGAVIGENLALQILRVVLGWRIRNPVTGEWRLATGSGVPGRRIGMASFQTAANLCDELVNRSAGGQEPRYHGAGVVSEGDDPGTVLDALCAACCGRFRDTGGKLELAIAHNDLAAAAADDGLNDDDVVGPFTWDPDPSLETTPNVIRGRYVDATAASLYQLIDFPEVRIASPDGQDRIAPLDLGFVESPSQAQRVASQVLQRKQYQRSFSAPFDIRAWKYGVGDVVPFTFAPLGFNRALFRVADQEQGQGGVCQMTLTVEHPALYAWDANDAAPVLAADPIVYDRGNNPLILAIGEAAETALWSAVVDDNGNRPENGATVGAPIGTKVGDRAVEEVIDDIDINTDAILEEALRQDDLVQVLDARTFVEGQPVATRFLDFRNEQTGKNEAFASKFALIGAETPDGTAYVLNLESVRVDDDKTLAERLEEVGLSESDITAKITEYDKVISPRLGKVEATRTLAIDINGNVVGWQLVGSDAGPGSLNLVNADLRMGTGRVIFNNGTVMRVQGVGFGASGDLISWFGPTMALADCSRANAISYEATDGDAYFGGSLSAGALQNSRSTSLLDGDAALTVGPFHSDGGEISVVLSYSYQRSYRCASGTGGITGDGAAAVALHVGDAAGPLLTTLTVGETIREVIVDGEPGVPDQVRWAMGGSVTIKWTAGITDFAQLVGKLVSRSFPTLLGQSITDTSIRQTITIVTVEV</sequence>
<dbReference type="Proteomes" id="UP000197290">
    <property type="component" value="Unassembled WGS sequence"/>
</dbReference>
<reference evidence="1 2" key="1">
    <citation type="submission" date="2017-03" db="EMBL/GenBank/DDBJ databases">
        <title>Genome sequence of Sphingomonas dokdonensis DSM 21029.</title>
        <authorList>
            <person name="Poehlein A."/>
            <person name="Wuebbeler J.H."/>
            <person name="Steinbuechel A."/>
            <person name="Daniel R."/>
        </authorList>
    </citation>
    <scope>NUCLEOTIDE SEQUENCE [LARGE SCALE GENOMIC DNA]</scope>
    <source>
        <strain evidence="1 2">DSM 21029</strain>
    </source>
</reference>
<accession>A0A245ZD53</accession>
<keyword evidence="2" id="KW-1185">Reference proteome</keyword>
<evidence type="ECO:0000313" key="1">
    <source>
        <dbReference type="EMBL" id="OWK27586.1"/>
    </source>
</evidence>
<protein>
    <recommendedName>
        <fullName evidence="3">Tip attachment protein J domain-containing protein</fullName>
    </recommendedName>
</protein>